<dbReference type="AlphaFoldDB" id="A0A174Z3B6"/>
<feature type="domain" description="Spore protein YkvP/CgeB glycosyl transferase-like" evidence="1">
    <location>
        <begin position="262"/>
        <end position="393"/>
    </location>
</feature>
<evidence type="ECO:0000313" key="3">
    <source>
        <dbReference type="Proteomes" id="UP000095621"/>
    </source>
</evidence>
<organism evidence="2 3">
    <name type="scientific">Lachnospira eligens</name>
    <dbReference type="NCBI Taxonomy" id="39485"/>
    <lineage>
        <taxon>Bacteria</taxon>
        <taxon>Bacillati</taxon>
        <taxon>Bacillota</taxon>
        <taxon>Clostridia</taxon>
        <taxon>Lachnospirales</taxon>
        <taxon>Lachnospiraceae</taxon>
        <taxon>Lachnospira</taxon>
    </lineage>
</organism>
<dbReference type="Pfam" id="PF13524">
    <property type="entry name" value="Glyco_trans_1_2"/>
    <property type="match status" value="1"/>
</dbReference>
<dbReference type="RefSeq" id="WP_055216131.1">
    <property type="nucleotide sequence ID" value="NZ_CZBU01000005.1"/>
</dbReference>
<gene>
    <name evidence="2" type="ORF">ERS852490_02295</name>
</gene>
<protein>
    <submittedName>
        <fullName evidence="2">Uncharacterized protein conserved in bacteria</fullName>
    </submittedName>
</protein>
<accession>A0A174Z3B6</accession>
<sequence length="398" mass="46269">MNILIFEYKNFGTEDIKECFEKNGHKYVVVETNLYRDRISPEFDKIFDDKFGQGVDNEPFDCVFTFNFSPVISNNCKKRNVPYIAFVYDSPQVLLYSYTIINPCNYVFIFDKTQYTELKMAGINTVYYAPLAVNADRMKRMLDKTGCSHNNDRFKGDIAFVGSMYNEKYNLFDRLEGINDFTKGYLDAIMKAQRKVYGYFFLEQLLSGEVLKDMIKNYPVEPSKDGVETVSYLYADYFLARKMASDERMDIMKLLGKELGEQHRINLYTPNPTPGLAGVNNCGPIDYYDDMPYVFRNSKINLNITLRSIKSGIPLRGMDIMGAGGFLMSNYQEGFFDFFVPGEDMVLYESEEDLICKCRYYLDHDDEREAIARSGSEKIAEHHTYDVRFNEIFNIVFN</sequence>
<name>A0A174Z3B6_9FIRM</name>
<evidence type="ECO:0000259" key="1">
    <source>
        <dbReference type="Pfam" id="PF13524"/>
    </source>
</evidence>
<proteinExistence type="predicted"/>
<dbReference type="OrthoDB" id="7019976at2"/>
<reference evidence="2 3" key="1">
    <citation type="submission" date="2015-09" db="EMBL/GenBank/DDBJ databases">
        <authorList>
            <consortium name="Pathogen Informatics"/>
        </authorList>
    </citation>
    <scope>NUCLEOTIDE SEQUENCE [LARGE SCALE GENOMIC DNA]</scope>
    <source>
        <strain evidence="2 3">2789STDY5834875</strain>
    </source>
</reference>
<dbReference type="InterPro" id="IPR055259">
    <property type="entry name" value="YkvP/CgeB_Glyco_trans-like"/>
</dbReference>
<evidence type="ECO:0000313" key="2">
    <source>
        <dbReference type="EMBL" id="CUQ78646.1"/>
    </source>
</evidence>
<dbReference type="EMBL" id="CZBU01000005">
    <property type="protein sequence ID" value="CUQ78646.1"/>
    <property type="molecule type" value="Genomic_DNA"/>
</dbReference>
<dbReference type="Proteomes" id="UP000095621">
    <property type="component" value="Unassembled WGS sequence"/>
</dbReference>